<evidence type="ECO:0000256" key="1">
    <source>
        <dbReference type="SAM" id="MobiDB-lite"/>
    </source>
</evidence>
<organism evidence="2 3">
    <name type="scientific">Pseudoneurospora amorphoporcata</name>
    <dbReference type="NCBI Taxonomy" id="241081"/>
    <lineage>
        <taxon>Eukaryota</taxon>
        <taxon>Fungi</taxon>
        <taxon>Dikarya</taxon>
        <taxon>Ascomycota</taxon>
        <taxon>Pezizomycotina</taxon>
        <taxon>Sordariomycetes</taxon>
        <taxon>Sordariomycetidae</taxon>
        <taxon>Sordariales</taxon>
        <taxon>Sordariaceae</taxon>
        <taxon>Pseudoneurospora</taxon>
    </lineage>
</organism>
<sequence length="269" mass="27962">MTGTPPTVTLTTLFVPNPTCYTPGHLSQINDPASCYTSQGTVTCQRATHGPGHERKETSGTGCFPDQLQTALTECPQGHTSAAHTYHIYSRLETKSAAATFSGGTDHPVIVTLAQIPALGDLSLEEGAAVTVGLEYASRLTDSAEEVTAAWDYENGVLVAHPQQIRKYAHGNVTYWGQYYYDNRFGPSDLPASRTGAAAMATATATAAEGLVAGTDEKDGDSSNALATSPEAVPSSSSTSAGHQGLKLSGMLCASVMGLGLFLSGSGLW</sequence>
<proteinExistence type="predicted"/>
<gene>
    <name evidence="2" type="ORF">QBC32DRAFT_316629</name>
</gene>
<accession>A0AAN6NPI7</accession>
<name>A0AAN6NPI7_9PEZI</name>
<feature type="compositionally biased region" description="Low complexity" evidence="1">
    <location>
        <begin position="227"/>
        <end position="240"/>
    </location>
</feature>
<dbReference type="Proteomes" id="UP001303222">
    <property type="component" value="Unassembled WGS sequence"/>
</dbReference>
<protein>
    <submittedName>
        <fullName evidence="2">Uncharacterized protein</fullName>
    </submittedName>
</protein>
<dbReference type="AlphaFoldDB" id="A0AAN6NPI7"/>
<comment type="caution">
    <text evidence="2">The sequence shown here is derived from an EMBL/GenBank/DDBJ whole genome shotgun (WGS) entry which is preliminary data.</text>
</comment>
<dbReference type="EMBL" id="MU859206">
    <property type="protein sequence ID" value="KAK3949642.1"/>
    <property type="molecule type" value="Genomic_DNA"/>
</dbReference>
<keyword evidence="3" id="KW-1185">Reference proteome</keyword>
<reference evidence="2" key="1">
    <citation type="journal article" date="2023" name="Mol. Phylogenet. Evol.">
        <title>Genome-scale phylogeny and comparative genomics of the fungal order Sordariales.</title>
        <authorList>
            <person name="Hensen N."/>
            <person name="Bonometti L."/>
            <person name="Westerberg I."/>
            <person name="Brannstrom I.O."/>
            <person name="Guillou S."/>
            <person name="Cros-Aarteil S."/>
            <person name="Calhoun S."/>
            <person name="Haridas S."/>
            <person name="Kuo A."/>
            <person name="Mondo S."/>
            <person name="Pangilinan J."/>
            <person name="Riley R."/>
            <person name="LaButti K."/>
            <person name="Andreopoulos B."/>
            <person name="Lipzen A."/>
            <person name="Chen C."/>
            <person name="Yan M."/>
            <person name="Daum C."/>
            <person name="Ng V."/>
            <person name="Clum A."/>
            <person name="Steindorff A."/>
            <person name="Ohm R.A."/>
            <person name="Martin F."/>
            <person name="Silar P."/>
            <person name="Natvig D.O."/>
            <person name="Lalanne C."/>
            <person name="Gautier V."/>
            <person name="Ament-Velasquez S.L."/>
            <person name="Kruys A."/>
            <person name="Hutchinson M.I."/>
            <person name="Powell A.J."/>
            <person name="Barry K."/>
            <person name="Miller A.N."/>
            <person name="Grigoriev I.V."/>
            <person name="Debuchy R."/>
            <person name="Gladieux P."/>
            <person name="Hiltunen Thoren M."/>
            <person name="Johannesson H."/>
        </authorList>
    </citation>
    <scope>NUCLEOTIDE SEQUENCE</scope>
    <source>
        <strain evidence="2">CBS 626.80</strain>
    </source>
</reference>
<evidence type="ECO:0000313" key="3">
    <source>
        <dbReference type="Proteomes" id="UP001303222"/>
    </source>
</evidence>
<feature type="region of interest" description="Disordered" evidence="1">
    <location>
        <begin position="214"/>
        <end position="240"/>
    </location>
</feature>
<reference evidence="2" key="2">
    <citation type="submission" date="2023-06" db="EMBL/GenBank/DDBJ databases">
        <authorList>
            <consortium name="Lawrence Berkeley National Laboratory"/>
            <person name="Mondo S.J."/>
            <person name="Hensen N."/>
            <person name="Bonometti L."/>
            <person name="Westerberg I."/>
            <person name="Brannstrom I.O."/>
            <person name="Guillou S."/>
            <person name="Cros-Aarteil S."/>
            <person name="Calhoun S."/>
            <person name="Haridas S."/>
            <person name="Kuo A."/>
            <person name="Pangilinan J."/>
            <person name="Riley R."/>
            <person name="Labutti K."/>
            <person name="Andreopoulos B."/>
            <person name="Lipzen A."/>
            <person name="Chen C."/>
            <person name="Yanf M."/>
            <person name="Daum C."/>
            <person name="Ng V."/>
            <person name="Clum A."/>
            <person name="Steindorff A."/>
            <person name="Ohm R."/>
            <person name="Martin F."/>
            <person name="Silar P."/>
            <person name="Natvig D."/>
            <person name="Lalanne C."/>
            <person name="Gautier V."/>
            <person name="Ament-Velasquez S.L."/>
            <person name="Kruys A."/>
            <person name="Hutchinson M.I."/>
            <person name="Powell A.J."/>
            <person name="Barry K."/>
            <person name="Miller A.N."/>
            <person name="Grigoriev I.V."/>
            <person name="Debuchy R."/>
            <person name="Gladieux P."/>
            <person name="Thoren M.H."/>
            <person name="Johannesson H."/>
        </authorList>
    </citation>
    <scope>NUCLEOTIDE SEQUENCE</scope>
    <source>
        <strain evidence="2">CBS 626.80</strain>
    </source>
</reference>
<evidence type="ECO:0000313" key="2">
    <source>
        <dbReference type="EMBL" id="KAK3949642.1"/>
    </source>
</evidence>